<feature type="domain" description="Transposase IS116/IS110/IS902 C-terminal" evidence="2">
    <location>
        <begin position="208"/>
        <end position="281"/>
    </location>
</feature>
<comment type="caution">
    <text evidence="3">The sequence shown here is derived from an EMBL/GenBank/DDBJ whole genome shotgun (WGS) entry which is preliminary data.</text>
</comment>
<proteinExistence type="predicted"/>
<organism evidence="3 4">
    <name type="scientific">Thiohalorhabdus methylotrophus</name>
    <dbReference type="NCBI Taxonomy" id="3242694"/>
    <lineage>
        <taxon>Bacteria</taxon>
        <taxon>Pseudomonadati</taxon>
        <taxon>Pseudomonadota</taxon>
        <taxon>Gammaproteobacteria</taxon>
        <taxon>Thiohalorhabdales</taxon>
        <taxon>Thiohalorhabdaceae</taxon>
        <taxon>Thiohalorhabdus</taxon>
    </lineage>
</organism>
<dbReference type="InterPro" id="IPR002525">
    <property type="entry name" value="Transp_IS110-like_N"/>
</dbReference>
<sequence>MPVDLAKYDFHVVGLDDRAHPMQRRRLTRTGLIRFLSQLAPCHVAMEACGGAHFLARTAEAMGHRAHVLPGQYVRAYTKPQKNDYADAEAIAEAATWPTMREGEPQGFPQQELQLLHRARSGWVTQRTETANRIRGSLLEFGIVVPRRLNTLRRQLPFLLEDTDNGLPEGVRGLLLQLLEQLHQLDDHIEQAACQLEARLHADSRGQWLLTVPGVGPVVASAMLAAIGDGRQFRRGRDLAAWLGLVPCQHSIGGRPRLLGIPKHGNTHLRALLIHGARAHSGPHPSAN</sequence>
<name>A0ABV4U2A4_9GAMM</name>
<dbReference type="Proteomes" id="UP001575181">
    <property type="component" value="Unassembled WGS sequence"/>
</dbReference>
<evidence type="ECO:0000259" key="2">
    <source>
        <dbReference type="Pfam" id="PF02371"/>
    </source>
</evidence>
<evidence type="ECO:0000259" key="1">
    <source>
        <dbReference type="Pfam" id="PF01548"/>
    </source>
</evidence>
<dbReference type="Pfam" id="PF02371">
    <property type="entry name" value="Transposase_20"/>
    <property type="match status" value="1"/>
</dbReference>
<accession>A0ABV4U2A4</accession>
<reference evidence="3 4" key="1">
    <citation type="submission" date="2024-08" db="EMBL/GenBank/DDBJ databases">
        <title>Whole-genome sequencing of halo(alkali)philic microorganisms from hypersaline lakes.</title>
        <authorList>
            <person name="Sorokin D.Y."/>
            <person name="Merkel A.Y."/>
            <person name="Messina E."/>
            <person name="Yakimov M."/>
        </authorList>
    </citation>
    <scope>NUCLEOTIDE SEQUENCE [LARGE SCALE GENOMIC DNA]</scope>
    <source>
        <strain evidence="3 4">Cl-TMA</strain>
    </source>
</reference>
<dbReference type="RefSeq" id="WP_373657351.1">
    <property type="nucleotide sequence ID" value="NZ_JBGUAW010000017.1"/>
</dbReference>
<feature type="domain" description="Transposase IS110-like N-terminal" evidence="1">
    <location>
        <begin position="3"/>
        <end position="140"/>
    </location>
</feature>
<keyword evidence="4" id="KW-1185">Reference proteome</keyword>
<protein>
    <submittedName>
        <fullName evidence="3">IS110 family transposase</fullName>
    </submittedName>
</protein>
<gene>
    <name evidence="3" type="ORF">ACERLL_17280</name>
</gene>
<dbReference type="PANTHER" id="PTHR33055">
    <property type="entry name" value="TRANSPOSASE FOR INSERTION SEQUENCE ELEMENT IS1111A"/>
    <property type="match status" value="1"/>
</dbReference>
<dbReference type="PANTHER" id="PTHR33055:SF3">
    <property type="entry name" value="PUTATIVE TRANSPOSASE FOR IS117-RELATED"/>
    <property type="match status" value="1"/>
</dbReference>
<evidence type="ECO:0000313" key="4">
    <source>
        <dbReference type="Proteomes" id="UP001575181"/>
    </source>
</evidence>
<dbReference type="Pfam" id="PF01548">
    <property type="entry name" value="DEDD_Tnp_IS110"/>
    <property type="match status" value="1"/>
</dbReference>
<dbReference type="InterPro" id="IPR003346">
    <property type="entry name" value="Transposase_20"/>
</dbReference>
<dbReference type="NCBIfam" id="NF033542">
    <property type="entry name" value="transpos_IS110"/>
    <property type="match status" value="1"/>
</dbReference>
<dbReference type="InterPro" id="IPR047650">
    <property type="entry name" value="Transpos_IS110"/>
</dbReference>
<evidence type="ECO:0000313" key="3">
    <source>
        <dbReference type="EMBL" id="MFA9462561.1"/>
    </source>
</evidence>
<dbReference type="EMBL" id="JBGUAW010000017">
    <property type="protein sequence ID" value="MFA9462561.1"/>
    <property type="molecule type" value="Genomic_DNA"/>
</dbReference>